<reference evidence="3" key="1">
    <citation type="journal article" date="2014" name="Int. J. Syst. Evol. Microbiol.">
        <title>Complete genome sequence of Corynebacterium casei LMG S-19264T (=DSM 44701T), isolated from a smear-ripened cheese.</title>
        <authorList>
            <consortium name="US DOE Joint Genome Institute (JGI-PGF)"/>
            <person name="Walter F."/>
            <person name="Albersmeier A."/>
            <person name="Kalinowski J."/>
            <person name="Ruckert C."/>
        </authorList>
    </citation>
    <scope>NUCLEOTIDE SEQUENCE</scope>
    <source>
        <strain evidence="3">CGMCC 1.15725</strain>
    </source>
</reference>
<evidence type="ECO:0000256" key="1">
    <source>
        <dbReference type="SAM" id="MobiDB-lite"/>
    </source>
</evidence>
<accession>A0A8J2YRV9</accession>
<dbReference type="InterPro" id="IPR027367">
    <property type="entry name" value="Gly-zipper_YMGG"/>
</dbReference>
<evidence type="ECO:0000313" key="4">
    <source>
        <dbReference type="Proteomes" id="UP000646365"/>
    </source>
</evidence>
<evidence type="ECO:0000259" key="2">
    <source>
        <dbReference type="Pfam" id="PF13441"/>
    </source>
</evidence>
<organism evidence="3 4">
    <name type="scientific">Aliidongia dinghuensis</name>
    <dbReference type="NCBI Taxonomy" id="1867774"/>
    <lineage>
        <taxon>Bacteria</taxon>
        <taxon>Pseudomonadati</taxon>
        <taxon>Pseudomonadota</taxon>
        <taxon>Alphaproteobacteria</taxon>
        <taxon>Rhodospirillales</taxon>
        <taxon>Dongiaceae</taxon>
        <taxon>Aliidongia</taxon>
    </lineage>
</organism>
<comment type="caution">
    <text evidence="3">The sequence shown here is derived from an EMBL/GenBank/DDBJ whole genome shotgun (WGS) entry which is preliminary data.</text>
</comment>
<sequence length="341" mass="35217">MAQHNKKIEIARRGVALVASLAVLNGCAAAGISTQSSRIGADDGTDSCRQQLVALDSTGDFYAEDILKGAAIGGLLGAATGALFSKDVKGAAIGAAAGAALGAAGGYWTAVRQQQRDQAGMFNQVQGDLARENAQIDKTQLAFDQLMDCRFRQAGQINAAYAAHQIDRPTAVAQMGVVRQRAQRDLALAQKINGQIAQRGQQFDVAADNLAPSPVPAFVSAESYPAKPATMRRAGTLKLRPDPAAPDIAQIQAKQPVTVTVKRGDYALVQTDTGARGYAQVADLQQAGSRSVPVSVPSAPAATNGSDVRTLDGSNAARRDAFAQSVAVSETAVASGFEVAG</sequence>
<protein>
    <recommendedName>
        <fullName evidence="2">YMGG-like Gly-zipper domain-containing protein</fullName>
    </recommendedName>
</protein>
<evidence type="ECO:0000313" key="3">
    <source>
        <dbReference type="EMBL" id="GGF11267.1"/>
    </source>
</evidence>
<dbReference type="Pfam" id="PF13441">
    <property type="entry name" value="Gly-zipper_YMGG"/>
    <property type="match status" value="1"/>
</dbReference>
<gene>
    <name evidence="3" type="ORF">GCM10011611_16140</name>
</gene>
<keyword evidence="4" id="KW-1185">Reference proteome</keyword>
<dbReference type="EMBL" id="BMJQ01000003">
    <property type="protein sequence ID" value="GGF11267.1"/>
    <property type="molecule type" value="Genomic_DNA"/>
</dbReference>
<dbReference type="AlphaFoldDB" id="A0A8J2YRV9"/>
<dbReference type="RefSeq" id="WP_189044417.1">
    <property type="nucleotide sequence ID" value="NZ_BMJQ01000003.1"/>
</dbReference>
<reference evidence="3" key="2">
    <citation type="submission" date="2020-09" db="EMBL/GenBank/DDBJ databases">
        <authorList>
            <person name="Sun Q."/>
            <person name="Zhou Y."/>
        </authorList>
    </citation>
    <scope>NUCLEOTIDE SEQUENCE</scope>
    <source>
        <strain evidence="3">CGMCC 1.15725</strain>
    </source>
</reference>
<feature type="compositionally biased region" description="Low complexity" evidence="1">
    <location>
        <begin position="291"/>
        <end position="302"/>
    </location>
</feature>
<dbReference type="Proteomes" id="UP000646365">
    <property type="component" value="Unassembled WGS sequence"/>
</dbReference>
<proteinExistence type="predicted"/>
<name>A0A8J2YRV9_9PROT</name>
<feature type="region of interest" description="Disordered" evidence="1">
    <location>
        <begin position="289"/>
        <end position="312"/>
    </location>
</feature>
<feature type="domain" description="YMGG-like Gly-zipper" evidence="2">
    <location>
        <begin position="68"/>
        <end position="107"/>
    </location>
</feature>